<evidence type="ECO:0000313" key="2">
    <source>
        <dbReference type="EMBL" id="CAK9203632.1"/>
    </source>
</evidence>
<dbReference type="PANTHER" id="PTHR36003:SF5">
    <property type="entry name" value="TONB-DEPENDENT HEME RECEPTOR A"/>
    <property type="match status" value="1"/>
</dbReference>
<keyword evidence="1" id="KW-0472">Membrane</keyword>
<accession>A0ABP0TS18</accession>
<protein>
    <submittedName>
        <fullName evidence="2">Uncharacterized protein</fullName>
    </submittedName>
</protein>
<organism evidence="2 3">
    <name type="scientific">Sphagnum troendelagicum</name>
    <dbReference type="NCBI Taxonomy" id="128251"/>
    <lineage>
        <taxon>Eukaryota</taxon>
        <taxon>Viridiplantae</taxon>
        <taxon>Streptophyta</taxon>
        <taxon>Embryophyta</taxon>
        <taxon>Bryophyta</taxon>
        <taxon>Sphagnophytina</taxon>
        <taxon>Sphagnopsida</taxon>
        <taxon>Sphagnales</taxon>
        <taxon>Sphagnaceae</taxon>
        <taxon>Sphagnum</taxon>
    </lineage>
</organism>
<dbReference type="Proteomes" id="UP001497512">
    <property type="component" value="Chromosome 14"/>
</dbReference>
<keyword evidence="1" id="KW-1133">Transmembrane helix</keyword>
<dbReference type="EMBL" id="OZ019906">
    <property type="protein sequence ID" value="CAK9203632.1"/>
    <property type="molecule type" value="Genomic_DNA"/>
</dbReference>
<dbReference type="PANTHER" id="PTHR36003">
    <property type="entry name" value="TONB-DEPENDENT HEME RECEPTOR A"/>
    <property type="match status" value="1"/>
</dbReference>
<keyword evidence="3" id="KW-1185">Reference proteome</keyword>
<feature type="transmembrane region" description="Helical" evidence="1">
    <location>
        <begin position="67"/>
        <end position="86"/>
    </location>
</feature>
<reference evidence="2" key="1">
    <citation type="submission" date="2024-02" db="EMBL/GenBank/DDBJ databases">
        <authorList>
            <consortium name="ELIXIR-Norway"/>
            <consortium name="Elixir Norway"/>
        </authorList>
    </citation>
    <scope>NUCLEOTIDE SEQUENCE</scope>
</reference>
<name>A0ABP0TS18_9BRYO</name>
<gene>
    <name evidence="2" type="ORF">CSSPTR1EN2_LOCUS6983</name>
</gene>
<keyword evidence="1" id="KW-0812">Transmembrane</keyword>
<proteinExistence type="predicted"/>
<evidence type="ECO:0000256" key="1">
    <source>
        <dbReference type="SAM" id="Phobius"/>
    </source>
</evidence>
<evidence type="ECO:0000313" key="3">
    <source>
        <dbReference type="Proteomes" id="UP001497512"/>
    </source>
</evidence>
<sequence length="103" mass="11266">MASSHATTTLLAPARRLIASKFTANSLPNLLGIREIHTTGAKHYSNEYLHADQMYNLPVMKHRTRKMFIAVFGIVLAGSAVPLWAVHFQMQKQGAGSATSSKT</sequence>